<proteinExistence type="predicted"/>
<dbReference type="InterPro" id="IPR000477">
    <property type="entry name" value="RT_dom"/>
</dbReference>
<dbReference type="GO" id="GO:0071897">
    <property type="term" value="P:DNA biosynthetic process"/>
    <property type="evidence" value="ECO:0007669"/>
    <property type="project" value="UniProtKB-ARBA"/>
</dbReference>
<sequence length="157" mass="17708">MSGGASERETISCIVQEWKEFIVTETKSAYASPVLLVTKKDGDARLVVDYRKLNAQTVRKVFPTPNLDEHLETLHGATLFTTLDLASGYLQVPLTETSKEKTAFITPSESGKFERMVFGLINAPYEFSRLMQRILQPLKNKVAMWYLDDILVPSTSF</sequence>
<accession>A0AAV0Y1Z6</accession>
<feature type="domain" description="Reverse transcriptase" evidence="1">
    <location>
        <begin position="18"/>
        <end position="157"/>
    </location>
</feature>
<protein>
    <recommendedName>
        <fullName evidence="1">Reverse transcriptase domain-containing protein</fullName>
    </recommendedName>
</protein>
<dbReference type="Gene3D" id="3.10.10.10">
    <property type="entry name" value="HIV Type 1 Reverse Transcriptase, subunit A, domain 1"/>
    <property type="match status" value="1"/>
</dbReference>
<dbReference type="InterPro" id="IPR043128">
    <property type="entry name" value="Rev_trsase/Diguanyl_cyclase"/>
</dbReference>
<dbReference type="Pfam" id="PF00078">
    <property type="entry name" value="RVT_1"/>
    <property type="match status" value="1"/>
</dbReference>
<dbReference type="Proteomes" id="UP001160148">
    <property type="component" value="Unassembled WGS sequence"/>
</dbReference>
<dbReference type="InterPro" id="IPR053134">
    <property type="entry name" value="RNA-dir_DNA_polymerase"/>
</dbReference>
<dbReference type="SUPFAM" id="SSF56672">
    <property type="entry name" value="DNA/RNA polymerases"/>
    <property type="match status" value="1"/>
</dbReference>
<evidence type="ECO:0000313" key="2">
    <source>
        <dbReference type="EMBL" id="CAI6374939.1"/>
    </source>
</evidence>
<dbReference type="PROSITE" id="PS50878">
    <property type="entry name" value="RT_POL"/>
    <property type="match status" value="1"/>
</dbReference>
<dbReference type="PANTHER" id="PTHR24559">
    <property type="entry name" value="TRANSPOSON TY3-I GAG-POL POLYPROTEIN"/>
    <property type="match status" value="1"/>
</dbReference>
<reference evidence="2 3" key="1">
    <citation type="submission" date="2023-01" db="EMBL/GenBank/DDBJ databases">
        <authorList>
            <person name="Whitehead M."/>
        </authorList>
    </citation>
    <scope>NUCLEOTIDE SEQUENCE [LARGE SCALE GENOMIC DNA]</scope>
</reference>
<dbReference type="PANTHER" id="PTHR24559:SF435">
    <property type="entry name" value="RIBONUCLEASE H"/>
    <property type="match status" value="1"/>
</dbReference>
<keyword evidence="3" id="KW-1185">Reference proteome</keyword>
<dbReference type="Gene3D" id="3.30.70.270">
    <property type="match status" value="1"/>
</dbReference>
<name>A0AAV0Y1Z6_9HEMI</name>
<comment type="caution">
    <text evidence="2">The sequence shown here is derived from an EMBL/GenBank/DDBJ whole genome shotgun (WGS) entry which is preliminary data.</text>
</comment>
<dbReference type="CDD" id="cd01647">
    <property type="entry name" value="RT_LTR"/>
    <property type="match status" value="1"/>
</dbReference>
<organism evidence="2 3">
    <name type="scientific">Macrosiphum euphorbiae</name>
    <name type="common">potato aphid</name>
    <dbReference type="NCBI Taxonomy" id="13131"/>
    <lineage>
        <taxon>Eukaryota</taxon>
        <taxon>Metazoa</taxon>
        <taxon>Ecdysozoa</taxon>
        <taxon>Arthropoda</taxon>
        <taxon>Hexapoda</taxon>
        <taxon>Insecta</taxon>
        <taxon>Pterygota</taxon>
        <taxon>Neoptera</taxon>
        <taxon>Paraneoptera</taxon>
        <taxon>Hemiptera</taxon>
        <taxon>Sternorrhyncha</taxon>
        <taxon>Aphidomorpha</taxon>
        <taxon>Aphidoidea</taxon>
        <taxon>Aphididae</taxon>
        <taxon>Macrosiphini</taxon>
        <taxon>Macrosiphum</taxon>
    </lineage>
</organism>
<evidence type="ECO:0000259" key="1">
    <source>
        <dbReference type="PROSITE" id="PS50878"/>
    </source>
</evidence>
<dbReference type="InterPro" id="IPR043502">
    <property type="entry name" value="DNA/RNA_pol_sf"/>
</dbReference>
<dbReference type="AlphaFoldDB" id="A0AAV0Y1Z6"/>
<gene>
    <name evidence="2" type="ORF">MEUPH1_LOCUS28508</name>
</gene>
<evidence type="ECO:0000313" key="3">
    <source>
        <dbReference type="Proteomes" id="UP001160148"/>
    </source>
</evidence>
<dbReference type="EMBL" id="CARXXK010001250">
    <property type="protein sequence ID" value="CAI6374939.1"/>
    <property type="molecule type" value="Genomic_DNA"/>
</dbReference>